<proteinExistence type="predicted"/>
<name>A0A6A6A326_9PLEO</name>
<evidence type="ECO:0000313" key="2">
    <source>
        <dbReference type="Proteomes" id="UP000799771"/>
    </source>
</evidence>
<dbReference type="EMBL" id="ML977515">
    <property type="protein sequence ID" value="KAF2125946.1"/>
    <property type="molecule type" value="Genomic_DNA"/>
</dbReference>
<dbReference type="RefSeq" id="XP_033520338.1">
    <property type="nucleotide sequence ID" value="XM_033670841.1"/>
</dbReference>
<evidence type="ECO:0000313" key="1">
    <source>
        <dbReference type="EMBL" id="KAF2125946.1"/>
    </source>
</evidence>
<dbReference type="AlphaFoldDB" id="A0A6A6A326"/>
<keyword evidence="2" id="KW-1185">Reference proteome</keyword>
<reference evidence="1" key="1">
    <citation type="journal article" date="2020" name="Stud. Mycol.">
        <title>101 Dothideomycetes genomes: a test case for predicting lifestyles and emergence of pathogens.</title>
        <authorList>
            <person name="Haridas S."/>
            <person name="Albert R."/>
            <person name="Binder M."/>
            <person name="Bloem J."/>
            <person name="Labutti K."/>
            <person name="Salamov A."/>
            <person name="Andreopoulos B."/>
            <person name="Baker S."/>
            <person name="Barry K."/>
            <person name="Bills G."/>
            <person name="Bluhm B."/>
            <person name="Cannon C."/>
            <person name="Castanera R."/>
            <person name="Culley D."/>
            <person name="Daum C."/>
            <person name="Ezra D."/>
            <person name="Gonzalez J."/>
            <person name="Henrissat B."/>
            <person name="Kuo A."/>
            <person name="Liang C."/>
            <person name="Lipzen A."/>
            <person name="Lutzoni F."/>
            <person name="Magnuson J."/>
            <person name="Mondo S."/>
            <person name="Nolan M."/>
            <person name="Ohm R."/>
            <person name="Pangilinan J."/>
            <person name="Park H.-J."/>
            <person name="Ramirez L."/>
            <person name="Alfaro M."/>
            <person name="Sun H."/>
            <person name="Tritt A."/>
            <person name="Yoshinaga Y."/>
            <person name="Zwiers L.-H."/>
            <person name="Turgeon B."/>
            <person name="Goodwin S."/>
            <person name="Spatafora J."/>
            <person name="Crous P."/>
            <person name="Grigoriev I."/>
        </authorList>
    </citation>
    <scope>NUCLEOTIDE SEQUENCE</scope>
    <source>
        <strain evidence="1">CBS 119687</strain>
    </source>
</reference>
<dbReference type="GeneID" id="54411273"/>
<accession>A0A6A6A326</accession>
<protein>
    <submittedName>
        <fullName evidence="1">Uncharacterized protein</fullName>
    </submittedName>
</protein>
<sequence>MAYVYMNAYMTISATSAIDGDGGFLIPRRAPSFSVSLLYMSSVSGISDGSWTDHNQTTVAREKSSAARYHLLEVKSHFNVPTRRVLPSNRIISGFLNQRHYHAVCGLYAPITILSDAHIAKIGKFAMQVIAPLRHVSRLTSRPGNLVKMASTKTSRKAYPLLNTYG</sequence>
<dbReference type="Proteomes" id="UP000799771">
    <property type="component" value="Unassembled WGS sequence"/>
</dbReference>
<gene>
    <name evidence="1" type="ORF">P153DRAFT_389389</name>
</gene>
<organism evidence="1 2">
    <name type="scientific">Dothidotthia symphoricarpi CBS 119687</name>
    <dbReference type="NCBI Taxonomy" id="1392245"/>
    <lineage>
        <taxon>Eukaryota</taxon>
        <taxon>Fungi</taxon>
        <taxon>Dikarya</taxon>
        <taxon>Ascomycota</taxon>
        <taxon>Pezizomycotina</taxon>
        <taxon>Dothideomycetes</taxon>
        <taxon>Pleosporomycetidae</taxon>
        <taxon>Pleosporales</taxon>
        <taxon>Dothidotthiaceae</taxon>
        <taxon>Dothidotthia</taxon>
    </lineage>
</organism>